<dbReference type="STRING" id="82805.SAMN04487998_2662"/>
<dbReference type="CDD" id="cd00317">
    <property type="entry name" value="cyclophilin"/>
    <property type="match status" value="1"/>
</dbReference>
<reference evidence="7" key="1">
    <citation type="submission" date="2016-10" db="EMBL/GenBank/DDBJ databases">
        <authorList>
            <person name="Varghese N."/>
            <person name="Submissions S."/>
        </authorList>
    </citation>
    <scope>NUCLEOTIDE SEQUENCE [LARGE SCALE GENOMIC DNA]</scope>
    <source>
        <strain evidence="7">DSM 15310</strain>
    </source>
</reference>
<dbReference type="SUPFAM" id="SSF48371">
    <property type="entry name" value="ARM repeat"/>
    <property type="match status" value="1"/>
</dbReference>
<dbReference type="PROSITE" id="PS50072">
    <property type="entry name" value="CSA_PPIASE_2"/>
    <property type="match status" value="1"/>
</dbReference>
<proteinExistence type="predicted"/>
<dbReference type="SUPFAM" id="SSF50891">
    <property type="entry name" value="Cyclophilin-like"/>
    <property type="match status" value="1"/>
</dbReference>
<dbReference type="InterPro" id="IPR002130">
    <property type="entry name" value="Cyclophilin-type_PPIase_dom"/>
</dbReference>
<evidence type="ECO:0000259" key="5">
    <source>
        <dbReference type="PROSITE" id="PS50072"/>
    </source>
</evidence>
<dbReference type="InterPro" id="IPR016024">
    <property type="entry name" value="ARM-type_fold"/>
</dbReference>
<dbReference type="InterPro" id="IPR004155">
    <property type="entry name" value="PBS_lyase_HEAT"/>
</dbReference>
<dbReference type="Gene3D" id="2.40.100.10">
    <property type="entry name" value="Cyclophilin-like"/>
    <property type="match status" value="1"/>
</dbReference>
<dbReference type="EMBL" id="FOHS01000003">
    <property type="protein sequence ID" value="SET76420.1"/>
    <property type="molecule type" value="Genomic_DNA"/>
</dbReference>
<dbReference type="PANTHER" id="PTHR45625:SF4">
    <property type="entry name" value="PEPTIDYLPROLYL ISOMERASE DOMAIN AND WD REPEAT-CONTAINING PROTEIN 1"/>
    <property type="match status" value="1"/>
</dbReference>
<dbReference type="GO" id="GO:0003755">
    <property type="term" value="F:peptidyl-prolyl cis-trans isomerase activity"/>
    <property type="evidence" value="ECO:0007669"/>
    <property type="project" value="UniProtKB-KW"/>
</dbReference>
<evidence type="ECO:0000313" key="7">
    <source>
        <dbReference type="Proteomes" id="UP000198697"/>
    </source>
</evidence>
<dbReference type="RefSeq" id="WP_092772280.1">
    <property type="nucleotide sequence ID" value="NZ_FOHS01000003.1"/>
</dbReference>
<dbReference type="OrthoDB" id="9807797at2"/>
<feature type="chain" id="PRO_5011452277" description="peptidylprolyl isomerase" evidence="4">
    <location>
        <begin position="25"/>
        <end position="667"/>
    </location>
</feature>
<dbReference type="AlphaFoldDB" id="A0A1I0H0W6"/>
<sequence>MTYSALCRATAAVAVAAVLLPACATRPANTAPATASSATAPANQFALDSTLRRIATLQDERRTSALLPYLGHAEARYRQAAAEALASVQDKAATPRLLLLLQEDDAPRVRQLAAYALGQSADSTAETGLYQQLPHETDAATRHYVLEALGRCTSRAGLPSLTKLPPALATDTAALSGQAWGLYRAGLRGLTSEAAVARLVQLLAAPNTTSARLAAANALARTRGLNLAPYTAALTTAARHDRHYAVRAGAAQALAKAAADPSVPATLAALARRDPDYRVRLSALRAMSGPMFAPVKEAAWAALTDENAQVALTAAEFFLANAANEPGPTLLEKAQALPEWRVRATLLAAALRQPGAGREAIRGAVQERYTAATDAYEKSYLLKALGEDPAAFDFVREATFAPGHALVVGTYGMEALIAQRRLADFPAARQPDFALTLRQAVLGGDVAQLGLAAEAIRDPKLNLRRLLPNTDFLVAARAKLVLPRDLEAWQSLQQTIDFLRGAKPTPVPVARAASHPIPWDVVMALPAAPHAVVRTSKGNVVLRLLLNEAPGSVASFVQLVGEGFYDGKNFHRVVPNFVAQGGCPRGDGWGSTDYNLRSEFADLHYGEGAVGLASAGKDTESCQWFITHSPTPHLDGRYTIFAQVIEGMDVVSRLEIGDRIDKVELVK</sequence>
<keyword evidence="3 6" id="KW-0413">Isomerase</keyword>
<evidence type="ECO:0000256" key="4">
    <source>
        <dbReference type="SAM" id="SignalP"/>
    </source>
</evidence>
<dbReference type="Proteomes" id="UP000198697">
    <property type="component" value="Unassembled WGS sequence"/>
</dbReference>
<feature type="signal peptide" evidence="4">
    <location>
        <begin position="1"/>
        <end position="24"/>
    </location>
</feature>
<dbReference type="PRINTS" id="PR00153">
    <property type="entry name" value="CSAPPISMRASE"/>
</dbReference>
<accession>A0A1I0H0W6</accession>
<evidence type="ECO:0000256" key="1">
    <source>
        <dbReference type="ARBA" id="ARBA00013194"/>
    </source>
</evidence>
<dbReference type="PANTHER" id="PTHR45625">
    <property type="entry name" value="PEPTIDYL-PROLYL CIS-TRANS ISOMERASE-RELATED"/>
    <property type="match status" value="1"/>
</dbReference>
<feature type="domain" description="PPIase cyclophilin-type" evidence="5">
    <location>
        <begin position="538"/>
        <end position="655"/>
    </location>
</feature>
<dbReference type="Pfam" id="PF00160">
    <property type="entry name" value="Pro_isomerase"/>
    <property type="match status" value="1"/>
</dbReference>
<name>A0A1I0H0W6_9BACT</name>
<evidence type="ECO:0000256" key="2">
    <source>
        <dbReference type="ARBA" id="ARBA00023110"/>
    </source>
</evidence>
<dbReference type="EC" id="5.2.1.8" evidence="1"/>
<dbReference type="InterPro" id="IPR044666">
    <property type="entry name" value="Cyclophilin_A-like"/>
</dbReference>
<gene>
    <name evidence="6" type="ORF">SAMN04487998_2662</name>
</gene>
<keyword evidence="7" id="KW-1185">Reference proteome</keyword>
<dbReference type="InterPro" id="IPR011989">
    <property type="entry name" value="ARM-like"/>
</dbReference>
<dbReference type="Gene3D" id="1.25.10.10">
    <property type="entry name" value="Leucine-rich Repeat Variant"/>
    <property type="match status" value="2"/>
</dbReference>
<organism evidence="6 7">
    <name type="scientific">Hymenobacter actinosclerus</name>
    <dbReference type="NCBI Taxonomy" id="82805"/>
    <lineage>
        <taxon>Bacteria</taxon>
        <taxon>Pseudomonadati</taxon>
        <taxon>Bacteroidota</taxon>
        <taxon>Cytophagia</taxon>
        <taxon>Cytophagales</taxon>
        <taxon>Hymenobacteraceae</taxon>
        <taxon>Hymenobacter</taxon>
    </lineage>
</organism>
<dbReference type="InterPro" id="IPR029000">
    <property type="entry name" value="Cyclophilin-like_dom_sf"/>
</dbReference>
<keyword evidence="2" id="KW-0697">Rotamase</keyword>
<protein>
    <recommendedName>
        <fullName evidence="1">peptidylprolyl isomerase</fullName>
        <ecNumber evidence="1">5.2.1.8</ecNumber>
    </recommendedName>
</protein>
<evidence type="ECO:0000256" key="3">
    <source>
        <dbReference type="ARBA" id="ARBA00023235"/>
    </source>
</evidence>
<evidence type="ECO:0000313" key="6">
    <source>
        <dbReference type="EMBL" id="SET76420.1"/>
    </source>
</evidence>
<dbReference type="Pfam" id="PF13646">
    <property type="entry name" value="HEAT_2"/>
    <property type="match status" value="1"/>
</dbReference>
<keyword evidence="4" id="KW-0732">Signal</keyword>
<dbReference type="SMART" id="SM00567">
    <property type="entry name" value="EZ_HEAT"/>
    <property type="match status" value="5"/>
</dbReference>